<dbReference type="InterPro" id="IPR008042">
    <property type="entry name" value="Retrotrans_Pao"/>
</dbReference>
<dbReference type="PANTHER" id="PTHR47331">
    <property type="entry name" value="PHD-TYPE DOMAIN-CONTAINING PROTEIN"/>
    <property type="match status" value="1"/>
</dbReference>
<keyword evidence="2" id="KW-1185">Reference proteome</keyword>
<dbReference type="Proteomes" id="UP000887013">
    <property type="component" value="Unassembled WGS sequence"/>
</dbReference>
<protein>
    <submittedName>
        <fullName evidence="1">Reverse transcriptase domain-containing protein</fullName>
    </submittedName>
</protein>
<dbReference type="AlphaFoldDB" id="A0A8X6PEK4"/>
<evidence type="ECO:0000313" key="1">
    <source>
        <dbReference type="EMBL" id="GFT60400.1"/>
    </source>
</evidence>
<dbReference type="Pfam" id="PF05380">
    <property type="entry name" value="Peptidase_A17"/>
    <property type="match status" value="1"/>
</dbReference>
<proteinExistence type="predicted"/>
<comment type="caution">
    <text evidence="1">The sequence shown here is derived from an EMBL/GenBank/DDBJ whole genome shotgun (WGS) entry which is preliminary data.</text>
</comment>
<sequence>MFGVNVSPFLLSATIKHHIEKYREQYPAATELLDTCLYVDDVISGADDISQALKISKDADTIMKDASMKLRKWNSNDQALMKTWKYEGLETYPRHSENDSGVQSSKVLGIPWNVIHDYFTIDVKGLLELDTSKPVTKRIVLQSAGKIYDPVGFLSPYTIKLKCLLQELWLRKLAWDDELPPDIYATWLQWRSELPLLSELKIPRMILDSSAKDSSEIQIHTFSDASQRAYGAATFLRVKHKDRISVEALSKNSKWWNGPSFLSQTNFLTNGLDEAIPERLYSAEMKKNSNPGNDISLTITSFIMSQNNFFANIINISNSYVKLIRVISFIYRFIHNCRTRSAKIKGPLTSQEVSYAENWLIHSLHEKEFPEEMRKLLA</sequence>
<evidence type="ECO:0000313" key="2">
    <source>
        <dbReference type="Proteomes" id="UP000887013"/>
    </source>
</evidence>
<keyword evidence="1" id="KW-0808">Transferase</keyword>
<accession>A0A8X6PEK4</accession>
<dbReference type="GO" id="GO:0003964">
    <property type="term" value="F:RNA-directed DNA polymerase activity"/>
    <property type="evidence" value="ECO:0007669"/>
    <property type="project" value="UniProtKB-KW"/>
</dbReference>
<organism evidence="1 2">
    <name type="scientific">Nephila pilipes</name>
    <name type="common">Giant wood spider</name>
    <name type="synonym">Nephila maculata</name>
    <dbReference type="NCBI Taxonomy" id="299642"/>
    <lineage>
        <taxon>Eukaryota</taxon>
        <taxon>Metazoa</taxon>
        <taxon>Ecdysozoa</taxon>
        <taxon>Arthropoda</taxon>
        <taxon>Chelicerata</taxon>
        <taxon>Arachnida</taxon>
        <taxon>Araneae</taxon>
        <taxon>Araneomorphae</taxon>
        <taxon>Entelegynae</taxon>
        <taxon>Araneoidea</taxon>
        <taxon>Nephilidae</taxon>
        <taxon>Nephila</taxon>
    </lineage>
</organism>
<keyword evidence="1" id="KW-0548">Nucleotidyltransferase</keyword>
<reference evidence="1" key="1">
    <citation type="submission" date="2020-08" db="EMBL/GenBank/DDBJ databases">
        <title>Multicomponent nature underlies the extraordinary mechanical properties of spider dragline silk.</title>
        <authorList>
            <person name="Kono N."/>
            <person name="Nakamura H."/>
            <person name="Mori M."/>
            <person name="Yoshida Y."/>
            <person name="Ohtoshi R."/>
            <person name="Malay A.D."/>
            <person name="Moran D.A.P."/>
            <person name="Tomita M."/>
            <person name="Numata K."/>
            <person name="Arakawa K."/>
        </authorList>
    </citation>
    <scope>NUCLEOTIDE SEQUENCE</scope>
</reference>
<feature type="non-terminal residue" evidence="1">
    <location>
        <position position="378"/>
    </location>
</feature>
<name>A0A8X6PEK4_NEPPI</name>
<keyword evidence="1" id="KW-0695">RNA-directed DNA polymerase</keyword>
<dbReference type="EMBL" id="BMAW01114135">
    <property type="protein sequence ID" value="GFT60400.1"/>
    <property type="molecule type" value="Genomic_DNA"/>
</dbReference>
<gene>
    <name evidence="1" type="primary">AVEN_231787_1</name>
    <name evidence="1" type="ORF">NPIL_64211</name>
</gene>